<evidence type="ECO:0000313" key="1">
    <source>
        <dbReference type="EMBL" id="UPK93414.1"/>
    </source>
</evidence>
<protein>
    <submittedName>
        <fullName evidence="1">Uncharacterized protein</fullName>
    </submittedName>
</protein>
<accession>A0ACD3YWR7</accession>
<evidence type="ECO:0000313" key="2">
    <source>
        <dbReference type="Proteomes" id="UP000830768"/>
    </source>
</evidence>
<organism evidence="1 2">
    <name type="scientific">Fusarium solani subsp. cucurbitae</name>
    <name type="common">Neocosmosporum cucurbitae</name>
    <dbReference type="NCBI Taxonomy" id="2747967"/>
    <lineage>
        <taxon>Eukaryota</taxon>
        <taxon>Fungi</taxon>
        <taxon>Dikarya</taxon>
        <taxon>Ascomycota</taxon>
        <taxon>Pezizomycotina</taxon>
        <taxon>Sordariomycetes</taxon>
        <taxon>Hypocreomycetidae</taxon>
        <taxon>Hypocreales</taxon>
        <taxon>Nectriaceae</taxon>
        <taxon>Fusarium</taxon>
        <taxon>Fusarium solani species complex</taxon>
    </lineage>
</organism>
<name>A0ACD3YWR7_FUSSC</name>
<reference evidence="1" key="1">
    <citation type="submission" date="2021-11" db="EMBL/GenBank/DDBJ databases">
        <title>Fusarium solani-melongenae Genome sequencing and assembly.</title>
        <authorList>
            <person name="Xie S."/>
            <person name="Huang L."/>
            <person name="Zhang X."/>
        </authorList>
    </citation>
    <scope>NUCLEOTIDE SEQUENCE</scope>
    <source>
        <strain evidence="1">CRI 24-3</strain>
    </source>
</reference>
<dbReference type="Proteomes" id="UP000830768">
    <property type="component" value="Chromosome 4"/>
</dbReference>
<keyword evidence="2" id="KW-1185">Reference proteome</keyword>
<dbReference type="EMBL" id="CP090033">
    <property type="protein sequence ID" value="UPK93414.1"/>
    <property type="molecule type" value="Genomic_DNA"/>
</dbReference>
<sequence length="1189" mass="130894">MLRLRQLASVIKMRPLRLSLAARRPQLVSMRGRRSLGTRWSSTSQSNSQQRPLGYAVAGAIVGGLSTASAVSYGFFKSSAAEPAPKWKDKDFKQTLAPAKYADHATMMKAVDEIRNLLGNDAVSVDSHDLDEHGYSEWSTSNTDVRPVAIVRPNSTEEVSSIAKVCTKYKVPMVPYGAGSSVEGNFSSPYSGVCLDLSGMNNIVSFHPEDMDVVVQAGVNWTNLNDEIKHSGLFLPLDPSPTALVGGMIATNCSGTNAMRYGTMKDYVVNLTVVLADGSIIKTRHRPRKTSAGYNLTGLFTGSEGTLGIITEATLKLAIIPESFSVAIATFSTVKEAADAAFKMMRRGVPLAALELMDDVQMKVINKSGGAGGRMWEERPTLFLKFSGSEKAVEDNIRLTQEITKSNGCHAFESANTEDQMQSLWSARKQALWANLAVRPEGTQIWSTDVAVPLSRMAELIEISKERASKLGLYNSVLGHVGDGNFHQVVMYNPDVEKQRKAVSDCVDSMMVSALEMEGTVSGEHGIGLGKKHCLQKELGPATIGVMRALKETLDPHWLLNPEDEPGPQGSDTVGFQPFETGNTPQTRHAMDMNTLESPVTTALDARSRLVSTHIHNTADALDLLTFAATGSQGYNPSDTPAHQSQISSAMPLSVHGPSAEARRIASAWSGFVLIRKGVISQQEVIEYLDFFFERLWPLKPVVPSYYRNRTSYVQLAVEEPLLLTCLVTIASRYFLQRFLQSVMWGSTTTRSLGAISSMILLIDWHVKAINNPMDFTEGDGEAINFVDDSMTGFREHPSDSLTGQRRYGMTSLMEKLNIVSPAYRSNKMSWILLSNAIALAHEGCCFENESHTPSTSSSESEAIRQEWSRLVCVFIYLADESLATRLGLEPLLPEKSRQVVKDRFATTFADSLSDSTLWEGYLELAVEARKGREFLHSLKKTGTTLSSLNLVPTLEHLRRSLSRWKRQYHHHYGKYCQDSNTFLSACLDMEYQYITMYCFAPAAQVLPSSSRTAANALSEFSDQAAQASYSLLAVIVDVLEPGKLIAYLPVRCWLFIVAASLHLLKETIAKEQHISPSHPNIHLLRSVIDAIRQGSPDDSHMAMRFSKFLGIMLQASLPPPRSAVPERAQQGPEINGATSQGEGNIEGPFASMFEDIGIWDIPLNIDVVSDPFTWWDSFSGRNGFARFP</sequence>
<proteinExistence type="predicted"/>
<gene>
    <name evidence="1" type="ORF">LCI18_004349</name>
</gene>